<feature type="compositionally biased region" description="Gly residues" evidence="1">
    <location>
        <begin position="111"/>
        <end position="125"/>
    </location>
</feature>
<evidence type="ECO:0000313" key="2">
    <source>
        <dbReference type="EMBL" id="PAA63293.1"/>
    </source>
</evidence>
<feature type="compositionally biased region" description="Polar residues" evidence="1">
    <location>
        <begin position="1"/>
        <end position="12"/>
    </location>
</feature>
<dbReference type="Proteomes" id="UP000215902">
    <property type="component" value="Unassembled WGS sequence"/>
</dbReference>
<protein>
    <submittedName>
        <fullName evidence="2">Uncharacterized protein</fullName>
    </submittedName>
</protein>
<comment type="caution">
    <text evidence="2">The sequence shown here is derived from an EMBL/GenBank/DDBJ whole genome shotgun (WGS) entry which is preliminary data.</text>
</comment>
<organism evidence="2 3">
    <name type="scientific">Macrostomum lignano</name>
    <dbReference type="NCBI Taxonomy" id="282301"/>
    <lineage>
        <taxon>Eukaryota</taxon>
        <taxon>Metazoa</taxon>
        <taxon>Spiralia</taxon>
        <taxon>Lophotrochozoa</taxon>
        <taxon>Platyhelminthes</taxon>
        <taxon>Rhabditophora</taxon>
        <taxon>Macrostomorpha</taxon>
        <taxon>Macrostomida</taxon>
        <taxon>Macrostomidae</taxon>
        <taxon>Macrostomum</taxon>
    </lineage>
</organism>
<name>A0A267EP28_9PLAT</name>
<dbReference type="AlphaFoldDB" id="A0A267EP28"/>
<keyword evidence="3" id="KW-1185">Reference proteome</keyword>
<proteinExistence type="predicted"/>
<feature type="region of interest" description="Disordered" evidence="1">
    <location>
        <begin position="102"/>
        <end position="130"/>
    </location>
</feature>
<reference evidence="2 3" key="1">
    <citation type="submission" date="2017-06" db="EMBL/GenBank/DDBJ databases">
        <title>A platform for efficient transgenesis in Macrostomum lignano, a flatworm model organism for stem cell research.</title>
        <authorList>
            <person name="Berezikov E."/>
        </authorList>
    </citation>
    <scope>NUCLEOTIDE SEQUENCE [LARGE SCALE GENOMIC DNA]</scope>
    <source>
        <strain evidence="2">DV1</strain>
        <tissue evidence="2">Whole organism</tissue>
    </source>
</reference>
<feature type="compositionally biased region" description="Basic residues" evidence="1">
    <location>
        <begin position="27"/>
        <end position="51"/>
    </location>
</feature>
<gene>
    <name evidence="2" type="ORF">BOX15_Mlig020980g1</name>
</gene>
<evidence type="ECO:0000313" key="3">
    <source>
        <dbReference type="Proteomes" id="UP000215902"/>
    </source>
</evidence>
<feature type="compositionally biased region" description="Basic and acidic residues" evidence="1">
    <location>
        <begin position="62"/>
        <end position="87"/>
    </location>
</feature>
<sequence length="213" mass="22813">PNAGAASQTASPSPARKRSAMPGNSSRHGKSRHHHRHHREHRDSSKRHRRDRSPSHSSSDGSDAKDRNGGSRSSDIHLSRIGNEQDRERRVAEIEADDGFRPAAFVSSRSRGGGGTSSGGGGASSGGYAKMMNERGHDSAIFGRGEEAGMAAAAAAMAEAEEAEEAATATAGETTEAVRVREILHPLLTKDLDKAWEEYRTGLLAQLRLRRSQ</sequence>
<feature type="non-terminal residue" evidence="2">
    <location>
        <position position="1"/>
    </location>
</feature>
<evidence type="ECO:0000256" key="1">
    <source>
        <dbReference type="SAM" id="MobiDB-lite"/>
    </source>
</evidence>
<dbReference type="EMBL" id="NIVC01001857">
    <property type="protein sequence ID" value="PAA63293.1"/>
    <property type="molecule type" value="Genomic_DNA"/>
</dbReference>
<feature type="region of interest" description="Disordered" evidence="1">
    <location>
        <begin position="1"/>
        <end position="87"/>
    </location>
</feature>
<accession>A0A267EP28</accession>